<feature type="transmembrane region" description="Helical" evidence="1">
    <location>
        <begin position="82"/>
        <end position="102"/>
    </location>
</feature>
<dbReference type="STRING" id="1759059.ATE48_15865"/>
<accession>A0A1B1AL54</accession>
<dbReference type="EMBL" id="CP013244">
    <property type="protein sequence ID" value="ANP47287.1"/>
    <property type="molecule type" value="Genomic_DNA"/>
</dbReference>
<feature type="transmembrane region" description="Helical" evidence="1">
    <location>
        <begin position="109"/>
        <end position="129"/>
    </location>
</feature>
<feature type="transmembrane region" description="Helical" evidence="1">
    <location>
        <begin position="141"/>
        <end position="161"/>
    </location>
</feature>
<sequence>MRGFAARAPSRGVLRTWGLVLAVLSVILPALPLGPLFSQPPLPLAVLWAAYGWAAEDESGWRAPIALALLGLVHDQLAGGPYGLFVAIYLSAYLVGRILAVLMSAPNLVSLWGGFIGAALFTIGVAYLLARFGLGRNVSVLPYAEAAIITAIIFPLVRPLYMGASASLRPQVGSRR</sequence>
<dbReference type="AlphaFoldDB" id="A0A1B1AL54"/>
<dbReference type="Proteomes" id="UP000092498">
    <property type="component" value="Chromosome"/>
</dbReference>
<organism evidence="2 3">
    <name type="scientific">Candidatus Viadribacter manganicus</name>
    <dbReference type="NCBI Taxonomy" id="1759059"/>
    <lineage>
        <taxon>Bacteria</taxon>
        <taxon>Pseudomonadati</taxon>
        <taxon>Pseudomonadota</taxon>
        <taxon>Alphaproteobacteria</taxon>
        <taxon>Hyphomonadales</taxon>
        <taxon>Hyphomonadaceae</taxon>
        <taxon>Candidatus Viadribacter</taxon>
    </lineage>
</organism>
<evidence type="ECO:0000313" key="3">
    <source>
        <dbReference type="Proteomes" id="UP000092498"/>
    </source>
</evidence>
<evidence type="ECO:0000256" key="1">
    <source>
        <dbReference type="SAM" id="Phobius"/>
    </source>
</evidence>
<keyword evidence="3" id="KW-1185">Reference proteome</keyword>
<dbReference type="InParanoid" id="A0A1B1AL54"/>
<reference evidence="2 3" key="1">
    <citation type="submission" date="2015-11" db="EMBL/GenBank/DDBJ databases">
        <title>Whole-Genome Sequence of Candidatus Oderbacter manganicum from the National Park Lower Oder Valley, Germany.</title>
        <authorList>
            <person name="Braun B."/>
            <person name="Liere K."/>
            <person name="Szewzyk U."/>
        </authorList>
    </citation>
    <scope>NUCLEOTIDE SEQUENCE [LARGE SCALE GENOMIC DNA]</scope>
    <source>
        <strain evidence="2 3">OTSz_A_272</strain>
    </source>
</reference>
<gene>
    <name evidence="2" type="ORF">ATE48_15865</name>
</gene>
<keyword evidence="1" id="KW-1133">Transmembrane helix</keyword>
<keyword evidence="1" id="KW-0812">Transmembrane</keyword>
<evidence type="ECO:0008006" key="4">
    <source>
        <dbReference type="Google" id="ProtNLM"/>
    </source>
</evidence>
<proteinExistence type="predicted"/>
<feature type="transmembrane region" description="Helical" evidence="1">
    <location>
        <begin position="12"/>
        <end position="31"/>
    </location>
</feature>
<protein>
    <recommendedName>
        <fullName evidence="4">Rod shape-determining protein MreD</fullName>
    </recommendedName>
</protein>
<name>A0A1B1AL54_9PROT</name>
<keyword evidence="1" id="KW-0472">Membrane</keyword>
<dbReference type="OrthoDB" id="7161178at2"/>
<evidence type="ECO:0000313" key="2">
    <source>
        <dbReference type="EMBL" id="ANP47287.1"/>
    </source>
</evidence>
<dbReference type="RefSeq" id="WP_066773153.1">
    <property type="nucleotide sequence ID" value="NZ_CP013244.1"/>
</dbReference>
<dbReference type="KEGG" id="cbot:ATE48_15865"/>